<proteinExistence type="predicted"/>
<keyword evidence="3" id="KW-0443">Lipid metabolism</keyword>
<protein>
    <submittedName>
        <fullName evidence="5">Platelet-activating factor acetylhydrolase isoform II</fullName>
    </submittedName>
</protein>
<dbReference type="AlphaFoldDB" id="A0A4R2HNX6"/>
<keyword evidence="4" id="KW-0732">Signal</keyword>
<keyword evidence="1 5" id="KW-0378">Hydrolase</keyword>
<feature type="chain" id="PRO_5020393612" evidence="4">
    <location>
        <begin position="29"/>
        <end position="403"/>
    </location>
</feature>
<evidence type="ECO:0000313" key="5">
    <source>
        <dbReference type="EMBL" id="TCO32747.1"/>
    </source>
</evidence>
<dbReference type="RefSeq" id="WP_199238171.1">
    <property type="nucleotide sequence ID" value="NZ_SLWN01000004.1"/>
</dbReference>
<dbReference type="GO" id="GO:0016042">
    <property type="term" value="P:lipid catabolic process"/>
    <property type="evidence" value="ECO:0007669"/>
    <property type="project" value="UniProtKB-KW"/>
</dbReference>
<dbReference type="SUPFAM" id="SSF53474">
    <property type="entry name" value="alpha/beta-Hydrolases"/>
    <property type="match status" value="1"/>
</dbReference>
<evidence type="ECO:0000256" key="2">
    <source>
        <dbReference type="ARBA" id="ARBA00022963"/>
    </source>
</evidence>
<feature type="signal peptide" evidence="4">
    <location>
        <begin position="1"/>
        <end position="28"/>
    </location>
</feature>
<dbReference type="InterPro" id="IPR029058">
    <property type="entry name" value="AB_hydrolase_fold"/>
</dbReference>
<keyword evidence="2" id="KW-0442">Lipid degradation</keyword>
<organism evidence="5 6">
    <name type="scientific">Kribbella steppae</name>
    <dbReference type="NCBI Taxonomy" id="2512223"/>
    <lineage>
        <taxon>Bacteria</taxon>
        <taxon>Bacillati</taxon>
        <taxon>Actinomycetota</taxon>
        <taxon>Actinomycetes</taxon>
        <taxon>Propionibacteriales</taxon>
        <taxon>Kribbellaceae</taxon>
        <taxon>Kribbella</taxon>
    </lineage>
</organism>
<dbReference type="Gene3D" id="3.40.50.1820">
    <property type="entry name" value="alpha/beta hydrolase"/>
    <property type="match status" value="1"/>
</dbReference>
<dbReference type="Proteomes" id="UP000294508">
    <property type="component" value="Unassembled WGS sequence"/>
</dbReference>
<dbReference type="GO" id="GO:0003847">
    <property type="term" value="F:1-alkyl-2-acetylglycerophosphocholine esterase activity"/>
    <property type="evidence" value="ECO:0007669"/>
    <property type="project" value="TreeGrafter"/>
</dbReference>
<gene>
    <name evidence="5" type="ORF">EV652_104353</name>
</gene>
<dbReference type="Pfam" id="PF03403">
    <property type="entry name" value="PAF-AH_p_II"/>
    <property type="match status" value="1"/>
</dbReference>
<dbReference type="PROSITE" id="PS51318">
    <property type="entry name" value="TAT"/>
    <property type="match status" value="1"/>
</dbReference>
<accession>A0A4R2HNX6</accession>
<name>A0A4R2HNX6_9ACTN</name>
<sequence length="403" mass="43398">MTTMSRRTALGLLASGVAVSAVPWTAEAAEAGYRLELPRPTGPYPIGTVDVRLVDNRRVDPWGSGRVRELMISLWYPALPVGPQAFYAPPKAAVQLADEVAVTLGLRPGQVDYARTATHARRNAPALGRRRPVVLYSPGLGTSRILGTNHVEELASRGYIVVTIDHTGEAPVEFPDGSVAPVLLPTDGTGVRTAIDARVADTRFVLDTLDDFADGNNGDRLPVGLADALDLRRTGMFGYSAGGFTAAETMLIDRRITAGVSLDGTLQYGFPKGELSESAKRGLDRPFLLFGSEGHSHLPGGPLEDPSWMSFWATQRGWKLDLSIPTGTHGAFADYQFSVPAIAARYDLPKEVVTGFLGTVDPAGSVRAQRAYLAAFFNHFLRGLPHPILNHPSPKHPEVVFTR</sequence>
<dbReference type="PANTHER" id="PTHR10272:SF0">
    <property type="entry name" value="PLATELET-ACTIVATING FACTOR ACETYLHYDROLASE"/>
    <property type="match status" value="1"/>
</dbReference>
<evidence type="ECO:0000313" key="6">
    <source>
        <dbReference type="Proteomes" id="UP000294508"/>
    </source>
</evidence>
<dbReference type="EMBL" id="SLWN01000004">
    <property type="protein sequence ID" value="TCO32747.1"/>
    <property type="molecule type" value="Genomic_DNA"/>
</dbReference>
<reference evidence="5 6" key="1">
    <citation type="journal article" date="2015" name="Stand. Genomic Sci.">
        <title>Genomic Encyclopedia of Bacterial and Archaeal Type Strains, Phase III: the genomes of soil and plant-associated and newly described type strains.</title>
        <authorList>
            <person name="Whitman W.B."/>
            <person name="Woyke T."/>
            <person name="Klenk H.P."/>
            <person name="Zhou Y."/>
            <person name="Lilburn T.G."/>
            <person name="Beck B.J."/>
            <person name="De Vos P."/>
            <person name="Vandamme P."/>
            <person name="Eisen J.A."/>
            <person name="Garrity G."/>
            <person name="Hugenholtz P."/>
            <person name="Kyrpides N.C."/>
        </authorList>
    </citation>
    <scope>NUCLEOTIDE SEQUENCE [LARGE SCALE GENOMIC DNA]</scope>
    <source>
        <strain evidence="5 6">VKM Ac-2572</strain>
    </source>
</reference>
<comment type="caution">
    <text evidence="5">The sequence shown here is derived from an EMBL/GenBank/DDBJ whole genome shotgun (WGS) entry which is preliminary data.</text>
</comment>
<dbReference type="InterPro" id="IPR006311">
    <property type="entry name" value="TAT_signal"/>
</dbReference>
<evidence type="ECO:0000256" key="3">
    <source>
        <dbReference type="ARBA" id="ARBA00023098"/>
    </source>
</evidence>
<evidence type="ECO:0000256" key="1">
    <source>
        <dbReference type="ARBA" id="ARBA00022801"/>
    </source>
</evidence>
<evidence type="ECO:0000256" key="4">
    <source>
        <dbReference type="SAM" id="SignalP"/>
    </source>
</evidence>
<keyword evidence="6" id="KW-1185">Reference proteome</keyword>
<dbReference type="PANTHER" id="PTHR10272">
    <property type="entry name" value="PLATELET-ACTIVATING FACTOR ACETYLHYDROLASE"/>
    <property type="match status" value="1"/>
</dbReference>